<sequence length="399" mass="44291">MSEHKINKVIIVGAGGIGRAVGLLLAEYADFKISLFVGDRDLLTAGEAAGWINEGNTKEIHATAFQFLPGYENQDSNCFTNADIILDCLPGTEAPRMGAIAKRYGTHYVNLTEYVNETEQLQRLSKDAETGFILQSGLAPGFVNILAQSLYKKFVVKYKNEQVEYIGMKVGALTEHAESPHFYGFTWSPVGVATEYLKNAWIVDDFKKKTVPSLSGRETLIINGISYEEDYTSGGAADLPDVFSGIAKKLDYKTLRYPGHYKWIQSILDQVPENEEPVQFLERHMLSVIPSIEEDIVVIYCVVKGFDRSSCLRSLEKAFKIGPIKVGKATLRAIQSTTAAPMAECARMLLSGKYKGTILQSYIDPLEFLNGPFVKAVYFPDHAVYLPKEMRNAVVRVAV</sequence>
<dbReference type="PANTHER" id="PTHR11133:SF22">
    <property type="entry name" value="ALPHA-AMINOADIPIC SEMIALDEHYDE SYNTHASE, MITOCHONDRIAL"/>
    <property type="match status" value="1"/>
</dbReference>
<dbReference type="Pfam" id="PF16653">
    <property type="entry name" value="Sacchrp_dh_C"/>
    <property type="match status" value="1"/>
</dbReference>
<dbReference type="EMBL" id="AQPN01000120">
    <property type="protein sequence ID" value="EOR93277.1"/>
    <property type="molecule type" value="Genomic_DNA"/>
</dbReference>
<dbReference type="STRING" id="1150600.ADIARSV_3542"/>
<evidence type="ECO:0000259" key="2">
    <source>
        <dbReference type="Pfam" id="PF03435"/>
    </source>
</evidence>
<dbReference type="SUPFAM" id="SSF55347">
    <property type="entry name" value="Glyceraldehyde-3-phosphate dehydrogenase-like, C-terminal domain"/>
    <property type="match status" value="1"/>
</dbReference>
<organism evidence="4 5">
    <name type="scientific">Arcticibacter svalbardensis MN12-7</name>
    <dbReference type="NCBI Taxonomy" id="1150600"/>
    <lineage>
        <taxon>Bacteria</taxon>
        <taxon>Pseudomonadati</taxon>
        <taxon>Bacteroidota</taxon>
        <taxon>Sphingobacteriia</taxon>
        <taxon>Sphingobacteriales</taxon>
        <taxon>Sphingobacteriaceae</taxon>
        <taxon>Arcticibacter</taxon>
    </lineage>
</organism>
<comment type="caution">
    <text evidence="4">The sequence shown here is derived from an EMBL/GenBank/DDBJ whole genome shotgun (WGS) entry which is preliminary data.</text>
</comment>
<feature type="domain" description="Saccharopine dehydrogenase-like C-terminal" evidence="3">
    <location>
        <begin position="137"/>
        <end position="356"/>
    </location>
</feature>
<dbReference type="PANTHER" id="PTHR11133">
    <property type="entry name" value="SACCHAROPINE DEHYDROGENASE"/>
    <property type="match status" value="1"/>
</dbReference>
<dbReference type="Gene3D" id="3.40.50.720">
    <property type="entry name" value="NAD(P)-binding Rossmann-like Domain"/>
    <property type="match status" value="1"/>
</dbReference>
<dbReference type="eggNOG" id="COG1748">
    <property type="taxonomic scope" value="Bacteria"/>
</dbReference>
<gene>
    <name evidence="4" type="ORF">ADIARSV_3542</name>
</gene>
<feature type="domain" description="Saccharopine dehydrogenase NADP binding" evidence="2">
    <location>
        <begin position="9"/>
        <end position="128"/>
    </location>
</feature>
<evidence type="ECO:0000313" key="5">
    <source>
        <dbReference type="Proteomes" id="UP000014174"/>
    </source>
</evidence>
<proteinExistence type="predicted"/>
<dbReference type="Gene3D" id="3.30.360.10">
    <property type="entry name" value="Dihydrodipicolinate Reductase, domain 2"/>
    <property type="match status" value="1"/>
</dbReference>
<name>R9GN65_9SPHI</name>
<dbReference type="Proteomes" id="UP000014174">
    <property type="component" value="Unassembled WGS sequence"/>
</dbReference>
<keyword evidence="5" id="KW-1185">Reference proteome</keyword>
<dbReference type="GO" id="GO:0016491">
    <property type="term" value="F:oxidoreductase activity"/>
    <property type="evidence" value="ECO:0007669"/>
    <property type="project" value="UniProtKB-KW"/>
</dbReference>
<dbReference type="InterPro" id="IPR032095">
    <property type="entry name" value="Sacchrp_dh-like_C"/>
</dbReference>
<dbReference type="InterPro" id="IPR005097">
    <property type="entry name" value="Sacchrp_dh_NADP-bd"/>
</dbReference>
<evidence type="ECO:0000256" key="1">
    <source>
        <dbReference type="ARBA" id="ARBA00023002"/>
    </source>
</evidence>
<dbReference type="InterPro" id="IPR036291">
    <property type="entry name" value="NAD(P)-bd_dom_sf"/>
</dbReference>
<dbReference type="SUPFAM" id="SSF51735">
    <property type="entry name" value="NAD(P)-binding Rossmann-fold domains"/>
    <property type="match status" value="1"/>
</dbReference>
<dbReference type="Pfam" id="PF03435">
    <property type="entry name" value="Sacchrp_dh_NADP"/>
    <property type="match status" value="1"/>
</dbReference>
<keyword evidence="1" id="KW-0560">Oxidoreductase</keyword>
<dbReference type="OrthoDB" id="9769367at2"/>
<dbReference type="AlphaFoldDB" id="R9GN65"/>
<dbReference type="PATRIC" id="fig|1150600.3.peg.3509"/>
<dbReference type="RefSeq" id="WP_016196770.1">
    <property type="nucleotide sequence ID" value="NZ_AQPN01000120.1"/>
</dbReference>
<evidence type="ECO:0000313" key="4">
    <source>
        <dbReference type="EMBL" id="EOR93277.1"/>
    </source>
</evidence>
<evidence type="ECO:0000259" key="3">
    <source>
        <dbReference type="Pfam" id="PF16653"/>
    </source>
</evidence>
<reference evidence="4 5" key="1">
    <citation type="journal article" date="2013" name="Genome Announc.">
        <title>Draft Genome Sequence of Arcticibacter svalbardensis Strain MN12-7T, a Member of the Family Sphingobacteriaceae Isolated from an Arctic Soil Sample.</title>
        <authorList>
            <person name="Shivaji S."/>
            <person name="Ara S."/>
            <person name="Prasad S."/>
            <person name="Manasa B.P."/>
            <person name="Begum Z."/>
            <person name="Singh A."/>
            <person name="Kumar Pinnaka A."/>
        </authorList>
    </citation>
    <scope>NUCLEOTIDE SEQUENCE [LARGE SCALE GENOMIC DNA]</scope>
    <source>
        <strain evidence="4 5">MN12-7</strain>
    </source>
</reference>
<accession>R9GN65</accession>
<protein>
    <submittedName>
        <fullName evidence="4">L-lysine dehydrogenase</fullName>
    </submittedName>
</protein>
<dbReference type="InterPro" id="IPR051168">
    <property type="entry name" value="AASS"/>
</dbReference>